<proteinExistence type="predicted"/>
<gene>
    <name evidence="2" type="ORF">AAEO57_09445</name>
</gene>
<dbReference type="EMBL" id="JBBYHS010000009">
    <property type="protein sequence ID" value="MEL1254000.1"/>
    <property type="molecule type" value="Genomic_DNA"/>
</dbReference>
<reference evidence="2 3" key="1">
    <citation type="submission" date="2024-04" db="EMBL/GenBank/DDBJ databases">
        <title>Flavobacterium sp. DGU38 16S ribosomal RNA gene Genome sequencing and assembly.</title>
        <authorList>
            <person name="Park S."/>
        </authorList>
    </citation>
    <scope>NUCLEOTIDE SEQUENCE [LARGE SCALE GENOMIC DNA]</scope>
    <source>
        <strain evidence="2 3">DGU38</strain>
    </source>
</reference>
<feature type="region of interest" description="Disordered" evidence="1">
    <location>
        <begin position="23"/>
        <end position="50"/>
    </location>
</feature>
<protein>
    <submittedName>
        <fullName evidence="2">Uncharacterized protein</fullName>
    </submittedName>
</protein>
<dbReference type="RefSeq" id="WP_341691939.1">
    <property type="nucleotide sequence ID" value="NZ_JBBYHS010000009.1"/>
</dbReference>
<evidence type="ECO:0000256" key="1">
    <source>
        <dbReference type="SAM" id="MobiDB-lite"/>
    </source>
</evidence>
<feature type="compositionally biased region" description="Acidic residues" evidence="1">
    <location>
        <begin position="26"/>
        <end position="36"/>
    </location>
</feature>
<dbReference type="Proteomes" id="UP001485226">
    <property type="component" value="Unassembled WGS sequence"/>
</dbReference>
<name>A0ABU9INH7_9FLAO</name>
<organism evidence="2 3">
    <name type="scientific">Flavobacterium calami</name>
    <dbReference type="NCBI Taxonomy" id="3139144"/>
    <lineage>
        <taxon>Bacteria</taxon>
        <taxon>Pseudomonadati</taxon>
        <taxon>Bacteroidota</taxon>
        <taxon>Flavobacteriia</taxon>
        <taxon>Flavobacteriales</taxon>
        <taxon>Flavobacteriaceae</taxon>
        <taxon>Flavobacterium</taxon>
    </lineage>
</organism>
<accession>A0ABU9INH7</accession>
<evidence type="ECO:0000313" key="3">
    <source>
        <dbReference type="Proteomes" id="UP001485226"/>
    </source>
</evidence>
<feature type="compositionally biased region" description="Basic and acidic residues" evidence="1">
    <location>
        <begin position="37"/>
        <end position="50"/>
    </location>
</feature>
<keyword evidence="3" id="KW-1185">Reference proteome</keyword>
<evidence type="ECO:0000313" key="2">
    <source>
        <dbReference type="EMBL" id="MEL1254000.1"/>
    </source>
</evidence>
<comment type="caution">
    <text evidence="2">The sequence shown here is derived from an EMBL/GenBank/DDBJ whole genome shotgun (WGS) entry which is preliminary data.</text>
</comment>
<sequence length="50" mass="5620">MLENFLENVETCYLADKEKFILVSNPDEEEDPDEELKDGGDIDKGGKTDA</sequence>